<reference evidence="1" key="1">
    <citation type="submission" date="2022-03" db="EMBL/GenBank/DDBJ databases">
        <authorList>
            <person name="Woo C.Y."/>
        </authorList>
    </citation>
    <scope>NUCLEOTIDE SEQUENCE</scope>
    <source>
        <strain evidence="1">CYS-01</strain>
    </source>
</reference>
<comment type="caution">
    <text evidence="1">The sequence shown here is derived from an EMBL/GenBank/DDBJ whole genome shotgun (WGS) entry which is preliminary data.</text>
</comment>
<proteinExistence type="predicted"/>
<name>A0ABS9ZYE7_9SPHI</name>
<sequence length="196" mass="23341">MDNQQKVLLEQKKKQLQLQIAVQKEISMRISGWLSIYDEILENKVEHSLHEIEAHDPETLIYWQKALNEAPLIAYQLDSKLLNFNNETWVQTTLYRNFPSQNPLRFVPPLMEQYLSDDVKSLLETALTQKDLLDDTELYLCYLYYYPVIKIKLNEALKHANLLFDHPLEDIALFTTDRNWLFFKSMEDQYYFGSKV</sequence>
<protein>
    <submittedName>
        <fullName evidence="1">Uncharacterized protein</fullName>
    </submittedName>
</protein>
<evidence type="ECO:0000313" key="1">
    <source>
        <dbReference type="EMBL" id="MCJ0743328.1"/>
    </source>
</evidence>
<gene>
    <name evidence="1" type="ORF">MMF97_11440</name>
</gene>
<dbReference type="EMBL" id="JALGBH010000002">
    <property type="protein sequence ID" value="MCJ0743328.1"/>
    <property type="molecule type" value="Genomic_DNA"/>
</dbReference>
<keyword evidence="2" id="KW-1185">Reference proteome</keyword>
<organism evidence="1 2">
    <name type="scientific">Pedobacter montanisoli</name>
    <dbReference type="NCBI Taxonomy" id="2923277"/>
    <lineage>
        <taxon>Bacteria</taxon>
        <taxon>Pseudomonadati</taxon>
        <taxon>Bacteroidota</taxon>
        <taxon>Sphingobacteriia</taxon>
        <taxon>Sphingobacteriales</taxon>
        <taxon>Sphingobacteriaceae</taxon>
        <taxon>Pedobacter</taxon>
    </lineage>
</organism>
<accession>A0ABS9ZYE7</accession>
<dbReference type="RefSeq" id="WP_243362471.1">
    <property type="nucleotide sequence ID" value="NZ_JALGBH010000002.1"/>
</dbReference>
<dbReference type="Proteomes" id="UP001165460">
    <property type="component" value="Unassembled WGS sequence"/>
</dbReference>
<evidence type="ECO:0000313" key="2">
    <source>
        <dbReference type="Proteomes" id="UP001165460"/>
    </source>
</evidence>